<keyword evidence="3" id="KW-1185">Reference proteome</keyword>
<dbReference type="GO" id="GO:0016491">
    <property type="term" value="F:oxidoreductase activity"/>
    <property type="evidence" value="ECO:0007669"/>
    <property type="project" value="InterPro"/>
</dbReference>
<dbReference type="Pfam" id="PF03358">
    <property type="entry name" value="FMN_red"/>
    <property type="match status" value="1"/>
</dbReference>
<organism evidence="2 3">
    <name type="scientific">Sedimentibacter hydroxybenzoicus DSM 7310</name>
    <dbReference type="NCBI Taxonomy" id="1123245"/>
    <lineage>
        <taxon>Bacteria</taxon>
        <taxon>Bacillati</taxon>
        <taxon>Bacillota</taxon>
        <taxon>Tissierellia</taxon>
        <taxon>Sedimentibacter</taxon>
    </lineage>
</organism>
<dbReference type="InterPro" id="IPR005025">
    <property type="entry name" value="FMN_Rdtase-like_dom"/>
</dbReference>
<reference evidence="2" key="1">
    <citation type="submission" date="2020-07" db="EMBL/GenBank/DDBJ databases">
        <title>Genomic analysis of a strain of Sedimentibacter Hydroxybenzoicus DSM7310.</title>
        <authorList>
            <person name="Ma S."/>
        </authorList>
    </citation>
    <scope>NUCLEOTIDE SEQUENCE</scope>
    <source>
        <strain evidence="2">DSM 7310</strain>
    </source>
</reference>
<dbReference type="InterPro" id="IPR029039">
    <property type="entry name" value="Flavoprotein-like_sf"/>
</dbReference>
<comment type="caution">
    <text evidence="2">The sequence shown here is derived from an EMBL/GenBank/DDBJ whole genome shotgun (WGS) entry which is preliminary data.</text>
</comment>
<evidence type="ECO:0000313" key="3">
    <source>
        <dbReference type="Proteomes" id="UP000611629"/>
    </source>
</evidence>
<accession>A0A974GUZ4</accession>
<sequence>MRNILVVVGSGMKSGNTYRLTDAFCKGAEEAGHVVNKVFLGDKKIVGCSGCGACQKNGNKCSIQDSMQDIYPSFTQCDTLLLASPLYFWSVSAQTKAFIERLYAISKEDSYPHRDTLLLMTAGDDNFWTFEQPVSYYRFFTKALGWTDVGIYTAGGCDGCEGNRHIDEKHLTAAYKMGLSLS</sequence>
<dbReference type="AlphaFoldDB" id="A0A974GUZ4"/>
<dbReference type="SUPFAM" id="SSF52218">
    <property type="entry name" value="Flavoproteins"/>
    <property type="match status" value="1"/>
</dbReference>
<name>A0A974GUZ4_SEDHY</name>
<dbReference type="RefSeq" id="WP_179236519.1">
    <property type="nucleotide sequence ID" value="NZ_JACBNQ010000001.1"/>
</dbReference>
<gene>
    <name evidence="2" type="ORF">HZF24_01685</name>
</gene>
<proteinExistence type="predicted"/>
<dbReference type="EMBL" id="JACBNQ010000001">
    <property type="protein sequence ID" value="NYB72846.1"/>
    <property type="molecule type" value="Genomic_DNA"/>
</dbReference>
<dbReference type="Gene3D" id="3.40.50.360">
    <property type="match status" value="1"/>
</dbReference>
<protein>
    <submittedName>
        <fullName evidence="2">Flavodoxin family protein</fullName>
    </submittedName>
</protein>
<dbReference type="InterPro" id="IPR050104">
    <property type="entry name" value="FMN-dep_NADH:Q_OxRdtase_AzoR1"/>
</dbReference>
<evidence type="ECO:0000313" key="2">
    <source>
        <dbReference type="EMBL" id="NYB72846.1"/>
    </source>
</evidence>
<dbReference type="PANTHER" id="PTHR43741">
    <property type="entry name" value="FMN-DEPENDENT NADH-AZOREDUCTASE 1"/>
    <property type="match status" value="1"/>
</dbReference>
<evidence type="ECO:0000259" key="1">
    <source>
        <dbReference type="Pfam" id="PF03358"/>
    </source>
</evidence>
<dbReference type="PANTHER" id="PTHR43741:SF4">
    <property type="entry name" value="FMN-DEPENDENT NADH:QUINONE OXIDOREDUCTASE"/>
    <property type="match status" value="1"/>
</dbReference>
<feature type="domain" description="NADPH-dependent FMN reductase-like" evidence="1">
    <location>
        <begin position="3"/>
        <end position="123"/>
    </location>
</feature>
<dbReference type="Proteomes" id="UP000611629">
    <property type="component" value="Unassembled WGS sequence"/>
</dbReference>